<evidence type="ECO:0000313" key="1">
    <source>
        <dbReference type="EMBL" id="VEL12034.1"/>
    </source>
</evidence>
<sequence length="108" mass="12619">MNFDEELASVACCIHLTLSCILSSPNHSNVFNQVEANSIEIWKFNMFFLVIEYSQKTVLPIPLNVIETLIEFFLYLHVCLRKRKTHDYGESTQRCKLCLLILFVLGYR</sequence>
<accession>A0A3S5BPD3</accession>
<organism evidence="1 2">
    <name type="scientific">Protopolystoma xenopodis</name>
    <dbReference type="NCBI Taxonomy" id="117903"/>
    <lineage>
        <taxon>Eukaryota</taxon>
        <taxon>Metazoa</taxon>
        <taxon>Spiralia</taxon>
        <taxon>Lophotrochozoa</taxon>
        <taxon>Platyhelminthes</taxon>
        <taxon>Monogenea</taxon>
        <taxon>Polyopisthocotylea</taxon>
        <taxon>Polystomatidea</taxon>
        <taxon>Polystomatidae</taxon>
        <taxon>Protopolystoma</taxon>
    </lineage>
</organism>
<proteinExistence type="predicted"/>
<name>A0A3S5BPD3_9PLAT</name>
<dbReference type="EMBL" id="CAAALY010013584">
    <property type="protein sequence ID" value="VEL12034.1"/>
    <property type="molecule type" value="Genomic_DNA"/>
</dbReference>
<dbReference type="Proteomes" id="UP000784294">
    <property type="component" value="Unassembled WGS sequence"/>
</dbReference>
<gene>
    <name evidence="1" type="ORF">PXEA_LOCUS5474</name>
</gene>
<reference evidence="1" key="1">
    <citation type="submission" date="2018-11" db="EMBL/GenBank/DDBJ databases">
        <authorList>
            <consortium name="Pathogen Informatics"/>
        </authorList>
    </citation>
    <scope>NUCLEOTIDE SEQUENCE</scope>
</reference>
<dbReference type="OrthoDB" id="6287881at2759"/>
<dbReference type="AlphaFoldDB" id="A0A3S5BPD3"/>
<comment type="caution">
    <text evidence="1">The sequence shown here is derived from an EMBL/GenBank/DDBJ whole genome shotgun (WGS) entry which is preliminary data.</text>
</comment>
<evidence type="ECO:0000313" key="2">
    <source>
        <dbReference type="Proteomes" id="UP000784294"/>
    </source>
</evidence>
<protein>
    <submittedName>
        <fullName evidence="1">Uncharacterized protein</fullName>
    </submittedName>
</protein>
<keyword evidence="2" id="KW-1185">Reference proteome</keyword>